<dbReference type="Proteomes" id="UP000468531">
    <property type="component" value="Unassembled WGS sequence"/>
</dbReference>
<name>A0A6P1BUK9_9BRAD</name>
<accession>A0A6P1BUK9</accession>
<proteinExistence type="predicted"/>
<protein>
    <submittedName>
        <fullName evidence="1">Transposase</fullName>
    </submittedName>
</protein>
<dbReference type="SUPFAM" id="SSF48295">
    <property type="entry name" value="TrpR-like"/>
    <property type="match status" value="1"/>
</dbReference>
<sequence>MVAASLEPGATVSEVARMPGLHVSQLFSWRKELCKNGKTSIAPFAPVEIGPSVSPRDVAEAPLTTAPAHRRRSQSIIEIDLGGGHRIRVDDDVDGGALRQVLDALVGR</sequence>
<dbReference type="EMBL" id="VKHP01000237">
    <property type="protein sequence ID" value="NEV01381.1"/>
    <property type="molecule type" value="Genomic_DNA"/>
</dbReference>
<dbReference type="NCBIfam" id="NF047595">
    <property type="entry name" value="IS66_ISRel24_TnpA"/>
    <property type="match status" value="1"/>
</dbReference>
<dbReference type="GO" id="GO:0006313">
    <property type="term" value="P:DNA transposition"/>
    <property type="evidence" value="ECO:0007669"/>
    <property type="project" value="InterPro"/>
</dbReference>
<dbReference type="InterPro" id="IPR010921">
    <property type="entry name" value="Trp_repressor/repl_initiator"/>
</dbReference>
<dbReference type="Pfam" id="PF01527">
    <property type="entry name" value="HTH_Tnp_1"/>
    <property type="match status" value="1"/>
</dbReference>
<comment type="caution">
    <text evidence="1">The sequence shown here is derived from an EMBL/GenBank/DDBJ whole genome shotgun (WGS) entry which is preliminary data.</text>
</comment>
<reference evidence="1 2" key="1">
    <citation type="journal article" date="2020" name="Arch. Microbiol.">
        <title>Bradyrhizobium uaiense sp. nov., a new highly efficient cowpea symbiont.</title>
        <authorList>
            <person name="Cabral Michel D."/>
            <person name="Azarias Guimaraes A."/>
            <person name="Martins da Costa E."/>
            <person name="Soares de Carvalho T."/>
            <person name="Balsanelli E."/>
            <person name="Willems A."/>
            <person name="Maltempi de Souza E."/>
            <person name="de Souza Moreira F.M."/>
        </authorList>
    </citation>
    <scope>NUCLEOTIDE SEQUENCE [LARGE SCALE GENOMIC DNA]</scope>
    <source>
        <strain evidence="1 2">UFLA 03-164</strain>
    </source>
</reference>
<dbReference type="GO" id="GO:0004803">
    <property type="term" value="F:transposase activity"/>
    <property type="evidence" value="ECO:0007669"/>
    <property type="project" value="InterPro"/>
</dbReference>
<gene>
    <name evidence="1" type="ORF">FNJ47_37780</name>
</gene>
<dbReference type="GO" id="GO:0043565">
    <property type="term" value="F:sequence-specific DNA binding"/>
    <property type="evidence" value="ECO:0007669"/>
    <property type="project" value="InterPro"/>
</dbReference>
<evidence type="ECO:0000313" key="2">
    <source>
        <dbReference type="Proteomes" id="UP000468531"/>
    </source>
</evidence>
<dbReference type="AlphaFoldDB" id="A0A6P1BUK9"/>
<dbReference type="InterPro" id="IPR002514">
    <property type="entry name" value="Transposase_8"/>
</dbReference>
<evidence type="ECO:0000313" key="1">
    <source>
        <dbReference type="EMBL" id="NEV01381.1"/>
    </source>
</evidence>
<keyword evidence="2" id="KW-1185">Reference proteome</keyword>
<organism evidence="1 2">
    <name type="scientific">Bradyrhizobium uaiense</name>
    <dbReference type="NCBI Taxonomy" id="2594946"/>
    <lineage>
        <taxon>Bacteria</taxon>
        <taxon>Pseudomonadati</taxon>
        <taxon>Pseudomonadota</taxon>
        <taxon>Alphaproteobacteria</taxon>
        <taxon>Hyphomicrobiales</taxon>
        <taxon>Nitrobacteraceae</taxon>
        <taxon>Bradyrhizobium</taxon>
    </lineage>
</organism>